<evidence type="ECO:0000259" key="2">
    <source>
        <dbReference type="Pfam" id="PF23005"/>
    </source>
</evidence>
<evidence type="ECO:0000313" key="3">
    <source>
        <dbReference type="EMBL" id="KAK1357979.1"/>
    </source>
</evidence>
<protein>
    <submittedName>
        <fullName evidence="3">Armadillo</fullName>
    </submittedName>
</protein>
<dbReference type="Proteomes" id="UP001237642">
    <property type="component" value="Unassembled WGS sequence"/>
</dbReference>
<evidence type="ECO:0000313" key="4">
    <source>
        <dbReference type="Proteomes" id="UP001237642"/>
    </source>
</evidence>
<dbReference type="AlphaFoldDB" id="A0AAD8M355"/>
<sequence>MKVSEQEEINNLNHLIQSLLSSIPNAQTFKGKWSSIADKLSDLNLHLSDLSDFPANSLSHQLLDSLSTTLSETHSLSTLSHSPSLPNGKLKTQNDIDSVSSRLSRHVDDLDILIKSGVLQDDVVSKTISKRESVRVRCRNLLTRLQIGSDDAKISATESLNELLQEDDKNVLIAVAQGIVPVLLRLLDSNASPQLKENAVVLISRVSVLDSCKHVLIAEGLTLIQDLIRVLESGSGFAKEKACIALESLSQTKENARAISSRNGIFSLVDVCQGGTPNCQAVAASVLRNLSGFVEIRENFMEVENGVLILLGVLGSGTIQAQENVIGCLCNLCLDDESLKLFVVKEGGVEFVMNYWDSVSNVRGLEVAVEFIRCLVSCHPIAEMIVSDGLLGRVVLVLNCNVLAVRIAAARAVCELGYDVKTRKELGECGCVSPLVRMLDGKAVEEKEAAAKALAMLMGYAGNRRIFRKEERAIFSTVQLLNPLLKNLDRKYVVSILTSFVDSKKCRKQMIASSALVYLPKVVDMEVEGAKKLLESLGRRKLWGVFTGP</sequence>
<dbReference type="Pfam" id="PF00514">
    <property type="entry name" value="Arm"/>
    <property type="match status" value="1"/>
</dbReference>
<dbReference type="PANTHER" id="PTHR46043:SF13">
    <property type="entry name" value="ARM REPEAT SUPERFAMILY PROTEIN"/>
    <property type="match status" value="1"/>
</dbReference>
<proteinExistence type="predicted"/>
<reference evidence="3" key="2">
    <citation type="submission" date="2023-05" db="EMBL/GenBank/DDBJ databases">
        <authorList>
            <person name="Schelkunov M.I."/>
        </authorList>
    </citation>
    <scope>NUCLEOTIDE SEQUENCE</scope>
    <source>
        <strain evidence="3">Hsosn_3</strain>
        <tissue evidence="3">Leaf</tissue>
    </source>
</reference>
<dbReference type="Pfam" id="PF23005">
    <property type="entry name" value="DUF7032"/>
    <property type="match status" value="1"/>
</dbReference>
<dbReference type="InterPro" id="IPR011989">
    <property type="entry name" value="ARM-like"/>
</dbReference>
<dbReference type="EMBL" id="JAUIZM010000011">
    <property type="protein sequence ID" value="KAK1357979.1"/>
    <property type="molecule type" value="Genomic_DNA"/>
</dbReference>
<keyword evidence="4" id="KW-1185">Reference proteome</keyword>
<name>A0AAD8M355_9APIA</name>
<reference evidence="3" key="1">
    <citation type="submission" date="2023-02" db="EMBL/GenBank/DDBJ databases">
        <title>Genome of toxic invasive species Heracleum sosnowskyi carries increased number of genes despite the absence of recent whole-genome duplications.</title>
        <authorList>
            <person name="Schelkunov M."/>
            <person name="Shtratnikova V."/>
            <person name="Makarenko M."/>
            <person name="Klepikova A."/>
            <person name="Omelchenko D."/>
            <person name="Novikova G."/>
            <person name="Obukhova E."/>
            <person name="Bogdanov V."/>
            <person name="Penin A."/>
            <person name="Logacheva M."/>
        </authorList>
    </citation>
    <scope>NUCLEOTIDE SEQUENCE</scope>
    <source>
        <strain evidence="3">Hsosn_3</strain>
        <tissue evidence="3">Leaf</tissue>
    </source>
</reference>
<gene>
    <name evidence="3" type="ORF">POM88_051235</name>
</gene>
<dbReference type="InterPro" id="IPR016024">
    <property type="entry name" value="ARM-type_fold"/>
</dbReference>
<accession>A0AAD8M355</accession>
<organism evidence="3 4">
    <name type="scientific">Heracleum sosnowskyi</name>
    <dbReference type="NCBI Taxonomy" id="360622"/>
    <lineage>
        <taxon>Eukaryota</taxon>
        <taxon>Viridiplantae</taxon>
        <taxon>Streptophyta</taxon>
        <taxon>Embryophyta</taxon>
        <taxon>Tracheophyta</taxon>
        <taxon>Spermatophyta</taxon>
        <taxon>Magnoliopsida</taxon>
        <taxon>eudicotyledons</taxon>
        <taxon>Gunneridae</taxon>
        <taxon>Pentapetalae</taxon>
        <taxon>asterids</taxon>
        <taxon>campanulids</taxon>
        <taxon>Apiales</taxon>
        <taxon>Apiaceae</taxon>
        <taxon>Apioideae</taxon>
        <taxon>apioid superclade</taxon>
        <taxon>Tordylieae</taxon>
        <taxon>Tordyliinae</taxon>
        <taxon>Heracleum</taxon>
    </lineage>
</organism>
<dbReference type="InterPro" id="IPR000225">
    <property type="entry name" value="Armadillo"/>
</dbReference>
<comment type="caution">
    <text evidence="3">The sequence shown here is derived from an EMBL/GenBank/DDBJ whole genome shotgun (WGS) entry which is preliminary data.</text>
</comment>
<dbReference type="InterPro" id="IPR054296">
    <property type="entry name" value="DUF7032"/>
</dbReference>
<dbReference type="Gene3D" id="1.25.10.10">
    <property type="entry name" value="Leucine-rich Repeat Variant"/>
    <property type="match status" value="1"/>
</dbReference>
<dbReference type="PANTHER" id="PTHR46043">
    <property type="entry name" value="ARM REPEAT SUPERFAMILY PROTEIN"/>
    <property type="match status" value="1"/>
</dbReference>
<feature type="domain" description="DUF7032" evidence="2">
    <location>
        <begin position="12"/>
        <end position="118"/>
    </location>
</feature>
<dbReference type="SMART" id="SM00185">
    <property type="entry name" value="ARM"/>
    <property type="match status" value="5"/>
</dbReference>
<dbReference type="SUPFAM" id="SSF48371">
    <property type="entry name" value="ARM repeat"/>
    <property type="match status" value="1"/>
</dbReference>
<keyword evidence="1" id="KW-0677">Repeat</keyword>
<evidence type="ECO:0000256" key="1">
    <source>
        <dbReference type="ARBA" id="ARBA00022737"/>
    </source>
</evidence>